<evidence type="ECO:0000313" key="2">
    <source>
        <dbReference type="EMBL" id="CRZ26257.1"/>
    </source>
</evidence>
<evidence type="ECO:0000256" key="1">
    <source>
        <dbReference type="SAM" id="MobiDB-lite"/>
    </source>
</evidence>
<sequence>CEEAGLSQEASTRRLPSVSHSVVCFREEAELVKPTQIGNADQEEKLAILCVLLGFVECLCLAGPANLVSDTSRNHQSPSIQIGEAWRSQAQQGTEEEPPGLL</sequence>
<feature type="non-terminal residue" evidence="2">
    <location>
        <position position="1"/>
    </location>
</feature>
<dbReference type="AlphaFoldDB" id="A0A1I9GDP5"/>
<gene>
    <name evidence="2" type="primary">Bm11850</name>
    <name evidence="2" type="ORF">BM_Bm11850</name>
</gene>
<reference evidence="2" key="2">
    <citation type="submission" date="2012-12" db="EMBL/GenBank/DDBJ databases">
        <authorList>
            <consortium name="WormBase Consortium"/>
            <person name="Ghedin E."/>
            <person name="Paulini M."/>
        </authorList>
    </citation>
    <scope>NUCLEOTIDE SEQUENCE</scope>
    <source>
        <strain evidence="2">FR3</strain>
    </source>
</reference>
<organism evidence="2">
    <name type="scientific">Brugia malayi</name>
    <name type="common">Filarial nematode worm</name>
    <dbReference type="NCBI Taxonomy" id="6279"/>
    <lineage>
        <taxon>Eukaryota</taxon>
        <taxon>Metazoa</taxon>
        <taxon>Ecdysozoa</taxon>
        <taxon>Nematoda</taxon>
        <taxon>Chromadorea</taxon>
        <taxon>Rhabditida</taxon>
        <taxon>Spirurina</taxon>
        <taxon>Spiruromorpha</taxon>
        <taxon>Filarioidea</taxon>
        <taxon>Onchocercidae</taxon>
        <taxon>Brugia</taxon>
    </lineage>
</organism>
<feature type="compositionally biased region" description="Polar residues" evidence="1">
    <location>
        <begin position="68"/>
        <end position="80"/>
    </location>
</feature>
<feature type="region of interest" description="Disordered" evidence="1">
    <location>
        <begin position="67"/>
        <end position="102"/>
    </location>
</feature>
<protein>
    <submittedName>
        <fullName evidence="2">Bm11850</fullName>
    </submittedName>
</protein>
<accession>A0A1I9GDP5</accession>
<reference evidence="2" key="1">
    <citation type="journal article" date="2007" name="Science">
        <title>Draft genome of the filarial nematode parasite Brugia malayi.</title>
        <authorList>
            <person name="Ghedin E."/>
            <person name="Wang S."/>
            <person name="Spiro D."/>
            <person name="Caler E."/>
            <person name="Zhao Q."/>
            <person name="Crabtree J."/>
            <person name="Allen J.E."/>
            <person name="Delcher A.L."/>
            <person name="Guiliano D.B."/>
            <person name="Miranda-Saavedra D."/>
            <person name="Angiuoli S.V."/>
            <person name="Creasy T."/>
            <person name="Amedeo P."/>
            <person name="Haas B."/>
            <person name="El-Sayed N.M."/>
            <person name="Wortman J.R."/>
            <person name="Feldblyum T."/>
            <person name="Tallon L."/>
            <person name="Schatz M."/>
            <person name="Shumway M."/>
            <person name="Koo H."/>
            <person name="Salzberg S.L."/>
            <person name="Schobel S."/>
            <person name="Pertea M."/>
            <person name="Pop M."/>
            <person name="White O."/>
            <person name="Barton G.J."/>
            <person name="Carlow C.K."/>
            <person name="Crawford M.J."/>
            <person name="Daub J."/>
            <person name="Dimmic M.W."/>
            <person name="Estes C.F."/>
            <person name="Foster J.M."/>
            <person name="Ganatra M."/>
            <person name="Gregory W.F."/>
            <person name="Johnson N.M."/>
            <person name="Jin J."/>
            <person name="Komuniecki R."/>
            <person name="Korf I."/>
            <person name="Kumar S."/>
            <person name="Laney S."/>
            <person name="Li B.W."/>
            <person name="Li W."/>
            <person name="Lindblom T.H."/>
            <person name="Lustigman S."/>
            <person name="Ma D."/>
            <person name="Maina C.V."/>
            <person name="Martin D.M."/>
            <person name="McCarter J.P."/>
            <person name="McReynolds L."/>
            <person name="Mitreva M."/>
            <person name="Nutman T.B."/>
            <person name="Parkinson J."/>
            <person name="Peregrin-Alvarez J.M."/>
            <person name="Poole C."/>
            <person name="Ren Q."/>
            <person name="Saunders L."/>
            <person name="Sluder A.E."/>
            <person name="Smith K."/>
            <person name="Stanke M."/>
            <person name="Unnasch T.R."/>
            <person name="Ware J."/>
            <person name="Wei A.D."/>
            <person name="Weil G."/>
            <person name="Williams D.J."/>
            <person name="Zhang Y."/>
            <person name="Williams S.A."/>
            <person name="Fraser-Liggett C."/>
            <person name="Slatko B."/>
            <person name="Blaxter M.L."/>
            <person name="Scott A.L."/>
        </authorList>
    </citation>
    <scope>NUCLEOTIDE SEQUENCE</scope>
    <source>
        <strain evidence="2">FR3</strain>
    </source>
</reference>
<name>A0A1I9GDP5_BRUMA</name>
<proteinExistence type="predicted"/>
<dbReference type="EMBL" id="LN860552">
    <property type="protein sequence ID" value="CRZ26257.1"/>
    <property type="molecule type" value="Genomic_DNA"/>
</dbReference>